<evidence type="ECO:0000313" key="5">
    <source>
        <dbReference type="EMBL" id="GFG52025.1"/>
    </source>
</evidence>
<organism evidence="6 7">
    <name type="scientific">Mycolicibacterium agri</name>
    <name type="common">Mycobacterium agri</name>
    <dbReference type="NCBI Taxonomy" id="36811"/>
    <lineage>
        <taxon>Bacteria</taxon>
        <taxon>Bacillati</taxon>
        <taxon>Actinomycetota</taxon>
        <taxon>Actinomycetes</taxon>
        <taxon>Mycobacteriales</taxon>
        <taxon>Mycobacteriaceae</taxon>
        <taxon>Mycolicibacterium</taxon>
    </lineage>
</organism>
<protein>
    <submittedName>
        <fullName evidence="6">Anti-sigma factor</fullName>
    </submittedName>
</protein>
<dbReference type="InterPro" id="IPR041916">
    <property type="entry name" value="Anti_sigma_zinc_sf"/>
</dbReference>
<dbReference type="AlphaFoldDB" id="A0A2A7MYC0"/>
<evidence type="ECO:0000259" key="4">
    <source>
        <dbReference type="Pfam" id="PF13490"/>
    </source>
</evidence>
<keyword evidence="3" id="KW-0812">Transmembrane</keyword>
<keyword evidence="7" id="KW-1185">Reference proteome</keyword>
<dbReference type="InterPro" id="IPR027383">
    <property type="entry name" value="Znf_put"/>
</dbReference>
<dbReference type="RefSeq" id="WP_097941515.1">
    <property type="nucleotide sequence ID" value="NZ_BLKS01000001.1"/>
</dbReference>
<evidence type="ECO:0000256" key="3">
    <source>
        <dbReference type="SAM" id="Phobius"/>
    </source>
</evidence>
<gene>
    <name evidence="6" type="ORF">CQY20_18330</name>
    <name evidence="5" type="ORF">MAGR_34660</name>
</gene>
<reference evidence="6 7" key="1">
    <citation type="submission" date="2017-10" db="EMBL/GenBank/DDBJ databases">
        <title>The new phylogeny of genus Mycobacterium.</title>
        <authorList>
            <person name="Tortoli E."/>
            <person name="Trovato A."/>
            <person name="Cirillo D.M."/>
        </authorList>
    </citation>
    <scope>NUCLEOTIDE SEQUENCE [LARGE SCALE GENOMIC DNA]</scope>
    <source>
        <strain evidence="6 7">CCUG37673</strain>
    </source>
</reference>
<evidence type="ECO:0000256" key="1">
    <source>
        <dbReference type="ARBA" id="ARBA00023015"/>
    </source>
</evidence>
<dbReference type="Pfam" id="PF13490">
    <property type="entry name" value="zf-HC2"/>
    <property type="match status" value="1"/>
</dbReference>
<dbReference type="EMBL" id="PDCP01000033">
    <property type="protein sequence ID" value="PEG36559.1"/>
    <property type="molecule type" value="Genomic_DNA"/>
</dbReference>
<dbReference type="Gene3D" id="1.10.10.1320">
    <property type="entry name" value="Anti-sigma factor, zinc-finger domain"/>
    <property type="match status" value="1"/>
</dbReference>
<evidence type="ECO:0000313" key="6">
    <source>
        <dbReference type="EMBL" id="PEG36559.1"/>
    </source>
</evidence>
<accession>A0A2A7MYC0</accession>
<dbReference type="OrthoDB" id="5242431at2"/>
<proteinExistence type="predicted"/>
<keyword evidence="2" id="KW-0804">Transcription</keyword>
<evidence type="ECO:0000313" key="7">
    <source>
        <dbReference type="Proteomes" id="UP000220914"/>
    </source>
</evidence>
<dbReference type="EMBL" id="BLKS01000001">
    <property type="protein sequence ID" value="GFG52025.1"/>
    <property type="molecule type" value="Genomic_DNA"/>
</dbReference>
<feature type="transmembrane region" description="Helical" evidence="3">
    <location>
        <begin position="108"/>
        <end position="130"/>
    </location>
</feature>
<keyword evidence="3" id="KW-0472">Membrane</keyword>
<keyword evidence="3" id="KW-1133">Transmembrane helix</keyword>
<comment type="caution">
    <text evidence="6">The sequence shown here is derived from an EMBL/GenBank/DDBJ whole genome shotgun (WGS) entry which is preliminary data.</text>
</comment>
<reference evidence="5 8" key="2">
    <citation type="journal article" date="2019" name="Emerg. Microbes Infect.">
        <title>Comprehensive subspecies identification of 175 nontuberculous mycobacteria species based on 7547 genomic profiles.</title>
        <authorList>
            <person name="Matsumoto Y."/>
            <person name="Kinjo T."/>
            <person name="Motooka D."/>
            <person name="Nabeya D."/>
            <person name="Jung N."/>
            <person name="Uechi K."/>
            <person name="Horii T."/>
            <person name="Iida T."/>
            <person name="Fujita J."/>
            <person name="Nakamura S."/>
        </authorList>
    </citation>
    <scope>NUCLEOTIDE SEQUENCE [LARGE SCALE GENOMIC DNA]</scope>
    <source>
        <strain evidence="5 8">JCM 6377</strain>
    </source>
</reference>
<reference evidence="5" key="3">
    <citation type="submission" date="2020-02" db="EMBL/GenBank/DDBJ databases">
        <authorList>
            <person name="Matsumoto Y."/>
            <person name="Motooka D."/>
            <person name="Nakamura S."/>
        </authorList>
    </citation>
    <scope>NUCLEOTIDE SEQUENCE</scope>
    <source>
        <strain evidence="5">JCM 6377</strain>
    </source>
</reference>
<sequence>MTHPARRDERDEHVHGEDPYVLWDAAYVLGALSGAERREFEAHMDTCARCSAAVAELSGIPALLGQLDLEEVQALDDPPAEPPLRPEVLESLLQQVEWRRRRTRRRSMMTFAAAAAVLAVAVVVGIWPFVGGRNGGGDEPMASTVTMSKVAQTPINATVTLTGFGWGTRVDMVCTYGDYASRGLATTQNLSMVLLGDNGTQSQIATWVGVNGATAMPSGNTTMQKDQIKAVQLVDTDTKAVLLQTNL</sequence>
<evidence type="ECO:0000313" key="8">
    <source>
        <dbReference type="Proteomes" id="UP000465302"/>
    </source>
</evidence>
<dbReference type="Proteomes" id="UP000465302">
    <property type="component" value="Unassembled WGS sequence"/>
</dbReference>
<dbReference type="Proteomes" id="UP000220914">
    <property type="component" value="Unassembled WGS sequence"/>
</dbReference>
<feature type="domain" description="Putative zinc-finger" evidence="4">
    <location>
        <begin position="26"/>
        <end position="50"/>
    </location>
</feature>
<name>A0A2A7MYC0_MYCAG</name>
<evidence type="ECO:0000256" key="2">
    <source>
        <dbReference type="ARBA" id="ARBA00023163"/>
    </source>
</evidence>
<keyword evidence="1" id="KW-0805">Transcription regulation</keyword>